<accession>A0A0H2MCL9</accession>
<protein>
    <submittedName>
        <fullName evidence="2">Uncharacterized protein</fullName>
    </submittedName>
</protein>
<proteinExistence type="predicted"/>
<keyword evidence="1" id="KW-1133">Transmembrane helix</keyword>
<dbReference type="OrthoDB" id="8480115at2"/>
<feature type="transmembrane region" description="Helical" evidence="1">
    <location>
        <begin position="12"/>
        <end position="32"/>
    </location>
</feature>
<sequence>MSDLFKQAFTVAGIIGFGFLVFIGTSIITGNLNTILLKQRKFWIDLCGDRADAPVCVLAVLALGLITIGYFYQSPWILGAGLSTTVFCYFKYRETLVRDPFDRRD</sequence>
<dbReference type="RefSeq" id="WP_047764900.1">
    <property type="nucleotide sequence ID" value="NZ_LAQL01000009.1"/>
</dbReference>
<feature type="transmembrane region" description="Helical" evidence="1">
    <location>
        <begin position="53"/>
        <end position="72"/>
    </location>
</feature>
<reference evidence="2 3" key="1">
    <citation type="submission" date="2015-03" db="EMBL/GenBank/DDBJ databases">
        <title>Genome Sequence of Kiloniella spongiae MEBiC09566, isolated from a marine sponge.</title>
        <authorList>
            <person name="Shao Z."/>
            <person name="Wang L."/>
            <person name="Li X."/>
        </authorList>
    </citation>
    <scope>NUCLEOTIDE SEQUENCE [LARGE SCALE GENOMIC DNA]</scope>
    <source>
        <strain evidence="2 3">MEBiC09566</strain>
    </source>
</reference>
<keyword evidence="1" id="KW-0472">Membrane</keyword>
<dbReference type="EMBL" id="LAQL01000009">
    <property type="protein sequence ID" value="KLN59911.1"/>
    <property type="molecule type" value="Genomic_DNA"/>
</dbReference>
<gene>
    <name evidence="2" type="ORF">WH96_14345</name>
</gene>
<evidence type="ECO:0000313" key="2">
    <source>
        <dbReference type="EMBL" id="KLN59911.1"/>
    </source>
</evidence>
<dbReference type="AlphaFoldDB" id="A0A0H2MCL9"/>
<evidence type="ECO:0000313" key="3">
    <source>
        <dbReference type="Proteomes" id="UP000035444"/>
    </source>
</evidence>
<comment type="caution">
    <text evidence="2">The sequence shown here is derived from an EMBL/GenBank/DDBJ whole genome shotgun (WGS) entry which is preliminary data.</text>
</comment>
<organism evidence="2 3">
    <name type="scientific">Kiloniella spongiae</name>
    <dbReference type="NCBI Taxonomy" id="1489064"/>
    <lineage>
        <taxon>Bacteria</taxon>
        <taxon>Pseudomonadati</taxon>
        <taxon>Pseudomonadota</taxon>
        <taxon>Alphaproteobacteria</taxon>
        <taxon>Rhodospirillales</taxon>
        <taxon>Kiloniellaceae</taxon>
        <taxon>Kiloniella</taxon>
    </lineage>
</organism>
<name>A0A0H2MCL9_9PROT</name>
<keyword evidence="1" id="KW-0812">Transmembrane</keyword>
<dbReference type="Proteomes" id="UP000035444">
    <property type="component" value="Unassembled WGS sequence"/>
</dbReference>
<evidence type="ECO:0000256" key="1">
    <source>
        <dbReference type="SAM" id="Phobius"/>
    </source>
</evidence>
<keyword evidence="3" id="KW-1185">Reference proteome</keyword>